<evidence type="ECO:0000313" key="8">
    <source>
        <dbReference type="Proteomes" id="UP000094652"/>
    </source>
</evidence>
<accession>A0A1D7XLC3</accession>
<keyword evidence="3" id="KW-0238">DNA-binding</keyword>
<keyword evidence="7" id="KW-0378">Hydrolase</keyword>
<dbReference type="CDD" id="cd16961">
    <property type="entry name" value="RMtype1_S_TRD-CR_like"/>
    <property type="match status" value="1"/>
</dbReference>
<dbReference type="InterPro" id="IPR000055">
    <property type="entry name" value="Restrct_endonuc_typeI_TRD"/>
</dbReference>
<protein>
    <submittedName>
        <fullName evidence="7">Restriction endonuclease subunit S</fullName>
    </submittedName>
</protein>
<reference evidence="8" key="1">
    <citation type="submission" date="2016-09" db="EMBL/GenBank/DDBJ databases">
        <title>Genomics of Clostridium taeniosporum, an organism which forms endospores with ribbon-like appendages.</title>
        <authorList>
            <person name="Walker J.R."/>
        </authorList>
    </citation>
    <scope>NUCLEOTIDE SEQUENCE [LARGE SCALE GENOMIC DNA]</scope>
    <source>
        <strain evidence="8">1/k</strain>
    </source>
</reference>
<evidence type="ECO:0000256" key="5">
    <source>
        <dbReference type="SAM" id="Coils"/>
    </source>
</evidence>
<dbReference type="Pfam" id="PF01420">
    <property type="entry name" value="Methylase_S"/>
    <property type="match status" value="1"/>
</dbReference>
<keyword evidence="5" id="KW-0175">Coiled coil</keyword>
<dbReference type="RefSeq" id="WP_069680279.1">
    <property type="nucleotide sequence ID" value="NZ_CP017253.2"/>
</dbReference>
<feature type="domain" description="Type I restriction modification DNA specificity" evidence="6">
    <location>
        <begin position="95"/>
        <end position="198"/>
    </location>
</feature>
<dbReference type="GO" id="GO:0003677">
    <property type="term" value="F:DNA binding"/>
    <property type="evidence" value="ECO:0007669"/>
    <property type="project" value="UniProtKB-KW"/>
</dbReference>
<dbReference type="GO" id="GO:0004519">
    <property type="term" value="F:endonuclease activity"/>
    <property type="evidence" value="ECO:0007669"/>
    <property type="project" value="UniProtKB-KW"/>
</dbReference>
<dbReference type="InterPro" id="IPR044946">
    <property type="entry name" value="Restrct_endonuc_typeI_TRD_sf"/>
</dbReference>
<dbReference type="Gene3D" id="3.90.220.20">
    <property type="entry name" value="DNA methylase specificity domains"/>
    <property type="match status" value="2"/>
</dbReference>
<sequence length="451" mass="53006">MNNELRPYREYKKVDLLWIDKIPKQWKVVGNRTLWAERKTQNCIDEELFSVTIKKGIIKQSDLLKNTSKKDSSNLDKSKYKLVLPRDIAYNKMRMWQGAVGSSKYKGIVSPAYIVLKPISELNPNYYHYLMRTPDYIEESHRYSYGMCDDQLNLRYEDFKQMKIIKPPLDEQDQIVKYLDFQLAKINKFIQSKKKLIEALKEQIECYVFGNEDKTLVDEIKSWDTAFPKEWLFIKSSRLTKEISIKNNVGSELLAVTQDRGVVYKRDCEQNYVSPAGDLSALKLVRNGDFVISLRSFQGGIEFSEIEGIVSPAYNVFCLRKEYSSYEYKMYYKYLFKTKIFISVLNTLVSGIRDGKNINYSDFAKILLPIPPKKTVIKIRKLIEKYERIKNQFENERILLEEFKNSLISDVVTGKVDVRHIKIDNIIEEDIEIDEIEDEEIDTEEVLDSEE</sequence>
<comment type="similarity">
    <text evidence="1">Belongs to the type-I restriction system S methylase family.</text>
</comment>
<name>A0A1D7XLC3_9CLOT</name>
<dbReference type="PANTHER" id="PTHR43140:SF1">
    <property type="entry name" value="TYPE I RESTRICTION ENZYME ECOKI SPECIFICITY SUBUNIT"/>
    <property type="match status" value="1"/>
</dbReference>
<evidence type="ECO:0000259" key="6">
    <source>
        <dbReference type="Pfam" id="PF01420"/>
    </source>
</evidence>
<dbReference type="OrthoDB" id="9795776at2"/>
<dbReference type="SUPFAM" id="SSF116734">
    <property type="entry name" value="DNA methylase specificity domain"/>
    <property type="match status" value="2"/>
</dbReference>
<evidence type="ECO:0000256" key="1">
    <source>
        <dbReference type="ARBA" id="ARBA00010923"/>
    </source>
</evidence>
<gene>
    <name evidence="7" type="ORF">BGI42_10555</name>
</gene>
<organism evidence="7 8">
    <name type="scientific">Clostridium taeniosporum</name>
    <dbReference type="NCBI Taxonomy" id="394958"/>
    <lineage>
        <taxon>Bacteria</taxon>
        <taxon>Bacillati</taxon>
        <taxon>Bacillota</taxon>
        <taxon>Clostridia</taxon>
        <taxon>Eubacteriales</taxon>
        <taxon>Clostridiaceae</taxon>
        <taxon>Clostridium</taxon>
    </lineage>
</organism>
<proteinExistence type="inferred from homology"/>
<feature type="coiled-coil region" evidence="5">
    <location>
        <begin position="376"/>
        <end position="406"/>
    </location>
</feature>
<dbReference type="EMBL" id="CP017253">
    <property type="protein sequence ID" value="AOR24142.1"/>
    <property type="molecule type" value="Genomic_DNA"/>
</dbReference>
<dbReference type="KEGG" id="ctae:BGI42_10555"/>
<dbReference type="AlphaFoldDB" id="A0A1D7XLC3"/>
<keyword evidence="7" id="KW-0540">Nuclease</keyword>
<dbReference type="Proteomes" id="UP000094652">
    <property type="component" value="Chromosome"/>
</dbReference>
<evidence type="ECO:0000256" key="2">
    <source>
        <dbReference type="ARBA" id="ARBA00022747"/>
    </source>
</evidence>
<evidence type="ECO:0000256" key="4">
    <source>
        <dbReference type="ARBA" id="ARBA00038652"/>
    </source>
</evidence>
<dbReference type="InterPro" id="IPR051212">
    <property type="entry name" value="Type-I_RE_S_subunit"/>
</dbReference>
<dbReference type="GO" id="GO:0009307">
    <property type="term" value="P:DNA restriction-modification system"/>
    <property type="evidence" value="ECO:0007669"/>
    <property type="project" value="UniProtKB-KW"/>
</dbReference>
<evidence type="ECO:0000313" key="7">
    <source>
        <dbReference type="EMBL" id="AOR24142.1"/>
    </source>
</evidence>
<keyword evidence="2" id="KW-0680">Restriction system</keyword>
<evidence type="ECO:0000256" key="3">
    <source>
        <dbReference type="ARBA" id="ARBA00023125"/>
    </source>
</evidence>
<dbReference type="STRING" id="394958.BGI42_10555"/>
<dbReference type="PANTHER" id="PTHR43140">
    <property type="entry name" value="TYPE-1 RESTRICTION ENZYME ECOKI SPECIFICITY PROTEIN"/>
    <property type="match status" value="1"/>
</dbReference>
<keyword evidence="7" id="KW-0255">Endonuclease</keyword>
<keyword evidence="8" id="KW-1185">Reference proteome</keyword>
<comment type="subunit">
    <text evidence="4">The methyltransferase is composed of M and S polypeptides.</text>
</comment>
<dbReference type="REBASE" id="161879">
    <property type="entry name" value="S.Cta1kORF10560P"/>
</dbReference>